<organism evidence="1 2">
    <name type="scientific">Candida boidinii</name>
    <name type="common">Yeast</name>
    <dbReference type="NCBI Taxonomy" id="5477"/>
    <lineage>
        <taxon>Eukaryota</taxon>
        <taxon>Fungi</taxon>
        <taxon>Dikarya</taxon>
        <taxon>Ascomycota</taxon>
        <taxon>Saccharomycotina</taxon>
        <taxon>Pichiomycetes</taxon>
        <taxon>Pichiales</taxon>
        <taxon>Pichiaceae</taxon>
        <taxon>Ogataea</taxon>
        <taxon>Ogataea/Candida clade</taxon>
    </lineage>
</organism>
<comment type="caution">
    <text evidence="1">The sequence shown here is derived from an EMBL/GenBank/DDBJ whole genome shotgun (WGS) entry which is preliminary data.</text>
</comment>
<evidence type="ECO:0000313" key="2">
    <source>
        <dbReference type="Proteomes" id="UP001165101"/>
    </source>
</evidence>
<name>A0ACB5TT57_CANBO</name>
<proteinExistence type="predicted"/>
<sequence>MNQELYNRLGARGREIYEQLQQQQQVVSERQGQSGFSSEPLRLPTQLDYLLEELINPYVKKTDLTQIERGNQLLSYIANYYPKLKNEKNVELLTEYFLRCPVFFSNDANVPFALSNRILECFRYIFDKKYKTSMPVLKFYKFYHATLTGILNFIKLDPTTHFWKVIPVISGILSTINYRDQYDPFPEYSNVIKKIDKQLATILESSFIQFFTSPLVSNDNLRSVNILCLSLTYGILNKSFLPQLLNKHGLLLTDICGLMFISPFGLQMTNFLKIENSESESSQKIDKVQSIMTERPLLRYLNSLSFLFKEIVLTKDYNTDIKLDQIDLCFNKCLIFAETLSANTDLYYSSSDKLDLKLLDLYRQILFAKVVMFESIVQWLLESNNSLLLQDVFPRYSRKVINIFYHISFILDYIGTGGFENYNFVFSSCLDAILQYRMYDAEILANVFTTGINFCRLKESYVFRSKLLFTLNYFEQFVNICSDSIRHCLILPLIEDITASSLLNKGLNINFNDPADLAKFKDIVEASHSIMLKFLTIQDSYDENLISKQQTKSRFWSLSTFFSNGVPPQPTTNIEERPTVYNENLHIIMNKILPYTELSISQFPLS</sequence>
<reference evidence="1" key="1">
    <citation type="submission" date="2023-04" db="EMBL/GenBank/DDBJ databases">
        <title>Candida boidinii NBRC 1967.</title>
        <authorList>
            <person name="Ichikawa N."/>
            <person name="Sato H."/>
            <person name="Tonouchi N."/>
        </authorList>
    </citation>
    <scope>NUCLEOTIDE SEQUENCE</scope>
    <source>
        <strain evidence="1">NBRC 1967</strain>
    </source>
</reference>
<keyword evidence="2" id="KW-1185">Reference proteome</keyword>
<protein>
    <submittedName>
        <fullName evidence="1">Unnamed protein product</fullName>
    </submittedName>
</protein>
<gene>
    <name evidence="1" type="ORF">Cboi01_000366600</name>
</gene>
<dbReference type="EMBL" id="BSXV01002084">
    <property type="protein sequence ID" value="GME94837.1"/>
    <property type="molecule type" value="Genomic_DNA"/>
</dbReference>
<accession>A0ACB5TT57</accession>
<evidence type="ECO:0000313" key="1">
    <source>
        <dbReference type="EMBL" id="GME94837.1"/>
    </source>
</evidence>
<dbReference type="Proteomes" id="UP001165101">
    <property type="component" value="Unassembled WGS sequence"/>
</dbReference>